<dbReference type="InterPro" id="IPR013096">
    <property type="entry name" value="Cupin_2"/>
</dbReference>
<dbReference type="InterPro" id="IPR050807">
    <property type="entry name" value="TransReg_Diox_bact_type"/>
</dbReference>
<evidence type="ECO:0000313" key="4">
    <source>
        <dbReference type="Proteomes" id="UP000033115"/>
    </source>
</evidence>
<evidence type="ECO:0000313" key="3">
    <source>
        <dbReference type="EMBL" id="AKA67985.1"/>
    </source>
</evidence>
<dbReference type="KEGG" id="csq:CSCA_0860"/>
<dbReference type="GO" id="GO:0003700">
    <property type="term" value="F:DNA-binding transcription factor activity"/>
    <property type="evidence" value="ECO:0007669"/>
    <property type="project" value="TreeGrafter"/>
</dbReference>
<dbReference type="PROSITE" id="PS50943">
    <property type="entry name" value="HTH_CROC1"/>
    <property type="match status" value="1"/>
</dbReference>
<reference evidence="3 4" key="1">
    <citation type="journal article" date="2015" name="J. Biotechnol.">
        <title>Complete genome sequence of a malodorant-producing acetogen, Clostridium scatologenes ATCC 25775(T).</title>
        <authorList>
            <person name="Zhu Z."/>
            <person name="Guo T."/>
            <person name="Zheng H."/>
            <person name="Song T."/>
            <person name="Ouyang P."/>
            <person name="Xie J."/>
        </authorList>
    </citation>
    <scope>NUCLEOTIDE SEQUENCE [LARGE SCALE GENOMIC DNA]</scope>
    <source>
        <strain evidence="3 4">ATCC 25775</strain>
    </source>
</reference>
<dbReference type="PANTHER" id="PTHR46797">
    <property type="entry name" value="HTH-TYPE TRANSCRIPTIONAL REGULATOR"/>
    <property type="match status" value="1"/>
</dbReference>
<dbReference type="GO" id="GO:0005829">
    <property type="term" value="C:cytosol"/>
    <property type="evidence" value="ECO:0007669"/>
    <property type="project" value="TreeGrafter"/>
</dbReference>
<dbReference type="SUPFAM" id="SSF47413">
    <property type="entry name" value="lambda repressor-like DNA-binding domains"/>
    <property type="match status" value="1"/>
</dbReference>
<dbReference type="CDD" id="cd00093">
    <property type="entry name" value="HTH_XRE"/>
    <property type="match status" value="1"/>
</dbReference>
<dbReference type="SMART" id="SM00530">
    <property type="entry name" value="HTH_XRE"/>
    <property type="match status" value="1"/>
</dbReference>
<dbReference type="EMBL" id="CP009933">
    <property type="protein sequence ID" value="AKA67985.1"/>
    <property type="molecule type" value="Genomic_DNA"/>
</dbReference>
<dbReference type="Gene3D" id="1.10.260.40">
    <property type="entry name" value="lambda repressor-like DNA-binding domains"/>
    <property type="match status" value="1"/>
</dbReference>
<keyword evidence="4" id="KW-1185">Reference proteome</keyword>
<dbReference type="Proteomes" id="UP000033115">
    <property type="component" value="Chromosome"/>
</dbReference>
<dbReference type="Gene3D" id="2.60.120.10">
    <property type="entry name" value="Jelly Rolls"/>
    <property type="match status" value="1"/>
</dbReference>
<evidence type="ECO:0000259" key="2">
    <source>
        <dbReference type="PROSITE" id="PS50943"/>
    </source>
</evidence>
<dbReference type="Pfam" id="PF07883">
    <property type="entry name" value="Cupin_2"/>
    <property type="match status" value="1"/>
</dbReference>
<dbReference type="InterPro" id="IPR014710">
    <property type="entry name" value="RmlC-like_jellyroll"/>
</dbReference>
<name>A0A0E3JMF4_CLOSL</name>
<proteinExistence type="predicted"/>
<dbReference type="STRING" id="1548.CSCA_0860"/>
<dbReference type="SUPFAM" id="SSF51182">
    <property type="entry name" value="RmlC-like cupins"/>
    <property type="match status" value="1"/>
</dbReference>
<protein>
    <submittedName>
        <fullName evidence="3">Cupin 2 conserved barrel domain protein</fullName>
    </submittedName>
</protein>
<dbReference type="InterPro" id="IPR001387">
    <property type="entry name" value="Cro/C1-type_HTH"/>
</dbReference>
<dbReference type="RefSeq" id="WP_029162768.1">
    <property type="nucleotide sequence ID" value="NZ_CP009933.1"/>
</dbReference>
<evidence type="ECO:0000256" key="1">
    <source>
        <dbReference type="ARBA" id="ARBA00023125"/>
    </source>
</evidence>
<dbReference type="InterPro" id="IPR010982">
    <property type="entry name" value="Lambda_DNA-bd_dom_sf"/>
</dbReference>
<feature type="domain" description="HTH cro/C1-type" evidence="2">
    <location>
        <begin position="6"/>
        <end position="60"/>
    </location>
</feature>
<dbReference type="CDD" id="cd02209">
    <property type="entry name" value="cupin_XRE_C"/>
    <property type="match status" value="1"/>
</dbReference>
<dbReference type="GO" id="GO:0003677">
    <property type="term" value="F:DNA binding"/>
    <property type="evidence" value="ECO:0007669"/>
    <property type="project" value="UniProtKB-KW"/>
</dbReference>
<keyword evidence="1" id="KW-0238">DNA-binding</keyword>
<sequence>MLGPKIREIRQEKGLTLNELADKTGLTASYLSQIERNIIDPSLSSLRKISLSLEVPIYTFLTDEKKQSVLIKSDKRKKLELPNSSIIYEFVTPMASDKEINSKMEIIHFQLEPCSWSSDEFMIHPADECIFIIEGTIELYLAQEKYTLNKGDSIYIQENIPHKFYNPTSKRIIGISSMCPPIY</sequence>
<dbReference type="InterPro" id="IPR011051">
    <property type="entry name" value="RmlC_Cupin_sf"/>
</dbReference>
<accession>A0A0E3JMF4</accession>
<dbReference type="PANTHER" id="PTHR46797:SF19">
    <property type="entry name" value="BLL2473 PROTEIN"/>
    <property type="match status" value="1"/>
</dbReference>
<gene>
    <name evidence="3" type="ORF">CSCA_0860</name>
</gene>
<organism evidence="3 4">
    <name type="scientific">Clostridium scatologenes</name>
    <dbReference type="NCBI Taxonomy" id="1548"/>
    <lineage>
        <taxon>Bacteria</taxon>
        <taxon>Bacillati</taxon>
        <taxon>Bacillota</taxon>
        <taxon>Clostridia</taxon>
        <taxon>Eubacteriales</taxon>
        <taxon>Clostridiaceae</taxon>
        <taxon>Clostridium</taxon>
    </lineage>
</organism>
<dbReference type="HOGENOM" id="CLU_085376_3_2_9"/>
<dbReference type="Pfam" id="PF01381">
    <property type="entry name" value="HTH_3"/>
    <property type="match status" value="1"/>
</dbReference>
<dbReference type="AlphaFoldDB" id="A0A0E3JMF4"/>